<dbReference type="InterPro" id="IPR023635">
    <property type="entry name" value="Peptide_deformylase"/>
</dbReference>
<evidence type="ECO:0000256" key="5">
    <source>
        <dbReference type="HAMAP-Rule" id="MF_00163"/>
    </source>
</evidence>
<dbReference type="EC" id="3.5.1.88" evidence="5"/>
<dbReference type="RefSeq" id="WP_284315700.1">
    <property type="nucleotide sequence ID" value="NZ_BSPC01000066.1"/>
</dbReference>
<dbReference type="SUPFAM" id="SSF56420">
    <property type="entry name" value="Peptide deformylase"/>
    <property type="match status" value="1"/>
</dbReference>
<comment type="function">
    <text evidence="5">Removes the formyl group from the N-terminal Met of newly synthesized proteins. Requires at least a dipeptide for an efficient rate of reaction. N-terminal L-methionine is a prerequisite for activity but the enzyme has broad specificity at other positions.</text>
</comment>
<evidence type="ECO:0000313" key="7">
    <source>
        <dbReference type="Proteomes" id="UP001156882"/>
    </source>
</evidence>
<dbReference type="PANTHER" id="PTHR10458:SF2">
    <property type="entry name" value="PEPTIDE DEFORMYLASE, MITOCHONDRIAL"/>
    <property type="match status" value="1"/>
</dbReference>
<evidence type="ECO:0000256" key="2">
    <source>
        <dbReference type="ARBA" id="ARBA00022723"/>
    </source>
</evidence>
<evidence type="ECO:0000256" key="3">
    <source>
        <dbReference type="ARBA" id="ARBA00022801"/>
    </source>
</evidence>
<comment type="similarity">
    <text evidence="1 5">Belongs to the polypeptide deformylase family.</text>
</comment>
<dbReference type="CDD" id="cd00487">
    <property type="entry name" value="Pep_deformylase"/>
    <property type="match status" value="1"/>
</dbReference>
<comment type="caution">
    <text evidence="6">The sequence shown here is derived from an EMBL/GenBank/DDBJ whole genome shotgun (WGS) entry which is preliminary data.</text>
</comment>
<dbReference type="InterPro" id="IPR036821">
    <property type="entry name" value="Peptide_deformylase_sf"/>
</dbReference>
<feature type="active site" evidence="5">
    <location>
        <position position="157"/>
    </location>
</feature>
<keyword evidence="7" id="KW-1185">Reference proteome</keyword>
<organism evidence="6 7">
    <name type="scientific">Labrys miyagiensis</name>
    <dbReference type="NCBI Taxonomy" id="346912"/>
    <lineage>
        <taxon>Bacteria</taxon>
        <taxon>Pseudomonadati</taxon>
        <taxon>Pseudomonadota</taxon>
        <taxon>Alphaproteobacteria</taxon>
        <taxon>Hyphomicrobiales</taxon>
        <taxon>Xanthobacteraceae</taxon>
        <taxon>Labrys</taxon>
    </lineage>
</organism>
<feature type="binding site" evidence="5">
    <location>
        <position position="160"/>
    </location>
    <ligand>
        <name>Fe cation</name>
        <dbReference type="ChEBI" id="CHEBI:24875"/>
    </ligand>
</feature>
<name>A0ABQ6CSG0_9HYPH</name>
<dbReference type="NCBIfam" id="NF001159">
    <property type="entry name" value="PRK00150.1-3"/>
    <property type="match status" value="1"/>
</dbReference>
<keyword evidence="3 5" id="KW-0378">Hydrolase</keyword>
<dbReference type="Pfam" id="PF01327">
    <property type="entry name" value="Pep_deformylase"/>
    <property type="match status" value="1"/>
</dbReference>
<keyword evidence="5" id="KW-0408">Iron</keyword>
<evidence type="ECO:0000256" key="1">
    <source>
        <dbReference type="ARBA" id="ARBA00010759"/>
    </source>
</evidence>
<feature type="binding site" evidence="5">
    <location>
        <position position="113"/>
    </location>
    <ligand>
        <name>Fe cation</name>
        <dbReference type="ChEBI" id="CHEBI:24875"/>
    </ligand>
</feature>
<dbReference type="Proteomes" id="UP001156882">
    <property type="component" value="Unassembled WGS sequence"/>
</dbReference>
<sequence length="201" mass="22286">MTTLPIVLIGDPVLRRRAAEVPPETIASPEIQTLIDQMIETMRAAPGVGLAAPQVGEPKRIIIVEDPPLAIERLNEVQRDERQRASAFPLQVFINPRIRPAEGSAKTIFPEGCLSIPGYAGLVERALDIEIAWLDRHGVFHDWTPVHGWPARIIQHEMDHLDGILYTDKLLPRSLMTDDNMKRQTDGRSVSALIAELAGEG</sequence>
<comment type="catalytic activity">
    <reaction evidence="5">
        <text>N-terminal N-formyl-L-methionyl-[peptide] + H2O = N-terminal L-methionyl-[peptide] + formate</text>
        <dbReference type="Rhea" id="RHEA:24420"/>
        <dbReference type="Rhea" id="RHEA-COMP:10639"/>
        <dbReference type="Rhea" id="RHEA-COMP:10640"/>
        <dbReference type="ChEBI" id="CHEBI:15377"/>
        <dbReference type="ChEBI" id="CHEBI:15740"/>
        <dbReference type="ChEBI" id="CHEBI:49298"/>
        <dbReference type="ChEBI" id="CHEBI:64731"/>
        <dbReference type="EC" id="3.5.1.88"/>
    </reaction>
</comment>
<keyword evidence="2 5" id="KW-0479">Metal-binding</keyword>
<protein>
    <recommendedName>
        <fullName evidence="5">Peptide deformylase</fullName>
        <shortName evidence="5">PDF</shortName>
        <ecNumber evidence="5">3.5.1.88</ecNumber>
    </recommendedName>
    <alternativeName>
        <fullName evidence="5">Polypeptide deformylase</fullName>
    </alternativeName>
</protein>
<comment type="cofactor">
    <cofactor evidence="5">
        <name>Fe(2+)</name>
        <dbReference type="ChEBI" id="CHEBI:29033"/>
    </cofactor>
    <text evidence="5">Binds 1 Fe(2+) ion.</text>
</comment>
<proteinExistence type="inferred from homology"/>
<dbReference type="EMBL" id="BSPC01000066">
    <property type="protein sequence ID" value="GLS22740.1"/>
    <property type="molecule type" value="Genomic_DNA"/>
</dbReference>
<evidence type="ECO:0000313" key="6">
    <source>
        <dbReference type="EMBL" id="GLS22740.1"/>
    </source>
</evidence>
<keyword evidence="4 5" id="KW-0648">Protein biosynthesis</keyword>
<dbReference type="PIRSF" id="PIRSF004749">
    <property type="entry name" value="Pep_def"/>
    <property type="match status" value="1"/>
</dbReference>
<dbReference type="PRINTS" id="PR01576">
    <property type="entry name" value="PDEFORMYLASE"/>
</dbReference>
<dbReference type="Gene3D" id="3.90.45.10">
    <property type="entry name" value="Peptide deformylase"/>
    <property type="match status" value="1"/>
</dbReference>
<gene>
    <name evidence="6" type="primary">def1</name>
    <name evidence="5" type="synonym">def</name>
    <name evidence="6" type="ORF">GCM10007874_57600</name>
</gene>
<dbReference type="PANTHER" id="PTHR10458">
    <property type="entry name" value="PEPTIDE DEFORMYLASE"/>
    <property type="match status" value="1"/>
</dbReference>
<evidence type="ECO:0000256" key="4">
    <source>
        <dbReference type="ARBA" id="ARBA00022917"/>
    </source>
</evidence>
<feature type="binding site" evidence="5">
    <location>
        <position position="156"/>
    </location>
    <ligand>
        <name>Fe cation</name>
        <dbReference type="ChEBI" id="CHEBI:24875"/>
    </ligand>
</feature>
<dbReference type="HAMAP" id="MF_00163">
    <property type="entry name" value="Pep_deformylase"/>
    <property type="match status" value="1"/>
</dbReference>
<reference evidence="7" key="1">
    <citation type="journal article" date="2019" name="Int. J. Syst. Evol. Microbiol.">
        <title>The Global Catalogue of Microorganisms (GCM) 10K type strain sequencing project: providing services to taxonomists for standard genome sequencing and annotation.</title>
        <authorList>
            <consortium name="The Broad Institute Genomics Platform"/>
            <consortium name="The Broad Institute Genome Sequencing Center for Infectious Disease"/>
            <person name="Wu L."/>
            <person name="Ma J."/>
        </authorList>
    </citation>
    <scope>NUCLEOTIDE SEQUENCE [LARGE SCALE GENOMIC DNA]</scope>
    <source>
        <strain evidence="7">NBRC 101365</strain>
    </source>
</reference>
<accession>A0ABQ6CSG0</accession>